<evidence type="ECO:0000313" key="1">
    <source>
        <dbReference type="EMBL" id="QBK88737.1"/>
    </source>
</evidence>
<sequence length="284" mass="33846">MPSKPYAVLITWNILHRYHEEKYAPGSIILKNYPIEVKRNKKILAIIKKLVRKYNKRLILCMQEVNGDLLNMLYHKFFKKYYIVTYQHNRTPKKKGTKNIYNDPREYLVTMISRSFGAYTYDSYQYKKKGKALLVTKLNKLTIINTHIAPPFTFKSGKDDFINIVIKKYVYSKYDKKKVVVTGDFNRTMIQAYKQMYYARKLKNLSCFVDTQHMKPKSVEIRNKSYDHILGFNGVYFDHSRIARVKLASDHNVVITYVFIKQHKNKPAVKKCKETKEMFKKYIK</sequence>
<protein>
    <submittedName>
        <fullName evidence="1">5'-tyrosyl DNA phosphodiesterase</fullName>
    </submittedName>
</protein>
<proteinExistence type="predicted"/>
<dbReference type="EMBL" id="MK500396">
    <property type="protein sequence ID" value="QBK88737.1"/>
    <property type="molecule type" value="Genomic_DNA"/>
</dbReference>
<gene>
    <name evidence="1" type="ORF">LCMiAC01_04190</name>
</gene>
<reference evidence="1" key="1">
    <citation type="journal article" date="2019" name="MBio">
        <title>Virus Genomes from Deep Sea Sediments Expand the Ocean Megavirome and Support Independent Origins of Viral Gigantism.</title>
        <authorList>
            <person name="Backstrom D."/>
            <person name="Yutin N."/>
            <person name="Jorgensen S.L."/>
            <person name="Dharamshi J."/>
            <person name="Homa F."/>
            <person name="Zaremba-Niedwiedzka K."/>
            <person name="Spang A."/>
            <person name="Wolf Y.I."/>
            <person name="Koonin E.V."/>
            <person name="Ettema T.J."/>
        </authorList>
    </citation>
    <scope>NUCLEOTIDE SEQUENCE</scope>
</reference>
<name>A0A481Z0Y9_9VIRU</name>
<dbReference type="SUPFAM" id="SSF56219">
    <property type="entry name" value="DNase I-like"/>
    <property type="match status" value="1"/>
</dbReference>
<dbReference type="InterPro" id="IPR036691">
    <property type="entry name" value="Endo/exonu/phosph_ase_sf"/>
</dbReference>
<dbReference type="Gene3D" id="3.60.10.10">
    <property type="entry name" value="Endonuclease/exonuclease/phosphatase"/>
    <property type="match status" value="1"/>
</dbReference>
<organism evidence="1">
    <name type="scientific">Mimivirus LCMiAC01</name>
    <dbReference type="NCBI Taxonomy" id="2506608"/>
    <lineage>
        <taxon>Viruses</taxon>
        <taxon>Varidnaviria</taxon>
        <taxon>Bamfordvirae</taxon>
        <taxon>Nucleocytoviricota</taxon>
        <taxon>Megaviricetes</taxon>
        <taxon>Imitervirales</taxon>
        <taxon>Mimiviridae</taxon>
        <taxon>Klosneuvirinae</taxon>
    </lineage>
</organism>
<accession>A0A481Z0Y9</accession>